<protein>
    <recommendedName>
        <fullName evidence="3">HEAT repeat-containing protein 1</fullName>
    </recommendedName>
</protein>
<name>A0ABN9X6T8_9DINO</name>
<keyword evidence="2" id="KW-1185">Reference proteome</keyword>
<feature type="non-terminal residue" evidence="1">
    <location>
        <position position="1"/>
    </location>
</feature>
<dbReference type="EMBL" id="CAUYUJ010019909">
    <property type="protein sequence ID" value="CAK0894509.1"/>
    <property type="molecule type" value="Genomic_DNA"/>
</dbReference>
<evidence type="ECO:0000313" key="1">
    <source>
        <dbReference type="EMBL" id="CAK0894509.1"/>
    </source>
</evidence>
<dbReference type="Proteomes" id="UP001189429">
    <property type="component" value="Unassembled WGS sequence"/>
</dbReference>
<evidence type="ECO:0008006" key="3">
    <source>
        <dbReference type="Google" id="ProtNLM"/>
    </source>
</evidence>
<evidence type="ECO:0000313" key="2">
    <source>
        <dbReference type="Proteomes" id="UP001189429"/>
    </source>
</evidence>
<proteinExistence type="predicted"/>
<comment type="caution">
    <text evidence="1">The sequence shown here is derived from an EMBL/GenBank/DDBJ whole genome shotgun (WGS) entry which is preliminary data.</text>
</comment>
<organism evidence="1 2">
    <name type="scientific">Prorocentrum cordatum</name>
    <dbReference type="NCBI Taxonomy" id="2364126"/>
    <lineage>
        <taxon>Eukaryota</taxon>
        <taxon>Sar</taxon>
        <taxon>Alveolata</taxon>
        <taxon>Dinophyceae</taxon>
        <taxon>Prorocentrales</taxon>
        <taxon>Prorocentraceae</taxon>
        <taxon>Prorocentrum</taxon>
    </lineage>
</organism>
<gene>
    <name evidence="1" type="ORF">PCOR1329_LOCUS73541</name>
</gene>
<reference evidence="1" key="1">
    <citation type="submission" date="2023-10" db="EMBL/GenBank/DDBJ databases">
        <authorList>
            <person name="Chen Y."/>
            <person name="Shah S."/>
            <person name="Dougan E. K."/>
            <person name="Thang M."/>
            <person name="Chan C."/>
        </authorList>
    </citation>
    <scope>NUCLEOTIDE SEQUENCE [LARGE SCALE GENOMIC DNA]</scope>
</reference>
<accession>A0ABN9X6T8</accession>
<sequence>VLVVHTLLCPSMLPFLRSRWPLIQYLAKVLRDPRARRFPSKRLLLHHVMQLAQPSRKAHLCPQLCIGYKSETVVTLSKGKSCVKSVLSVTKPLRLLESANSPVSDVQRQVLMALLPMLCLPYARRAGAAGSPLAASTRAPCAATHAAPCLAAVERASRSVPLP</sequence>